<organism evidence="1 2">
    <name type="scientific">Lacinutrix iliipiscaria</name>
    <dbReference type="NCBI Taxonomy" id="1230532"/>
    <lineage>
        <taxon>Bacteria</taxon>
        <taxon>Pseudomonadati</taxon>
        <taxon>Bacteroidota</taxon>
        <taxon>Flavobacteriia</taxon>
        <taxon>Flavobacteriales</taxon>
        <taxon>Flavobacteriaceae</taxon>
        <taxon>Lacinutrix</taxon>
    </lineage>
</organism>
<sequence>MTTNINKLRTLYDMQVHTAKKVDTLLSNHLPFGYTKVIKERALSKGLLLKTQRVREVKSLLQKDLQILNLLIEFAQENQAVAEAGEKKLKSLLEN</sequence>
<dbReference type="Proteomes" id="UP001597533">
    <property type="component" value="Unassembled WGS sequence"/>
</dbReference>
<reference evidence="2" key="1">
    <citation type="journal article" date="2019" name="Int. J. Syst. Evol. Microbiol.">
        <title>The Global Catalogue of Microorganisms (GCM) 10K type strain sequencing project: providing services to taxonomists for standard genome sequencing and annotation.</title>
        <authorList>
            <consortium name="The Broad Institute Genomics Platform"/>
            <consortium name="The Broad Institute Genome Sequencing Center for Infectious Disease"/>
            <person name="Wu L."/>
            <person name="Ma J."/>
        </authorList>
    </citation>
    <scope>NUCLEOTIDE SEQUENCE [LARGE SCALE GENOMIC DNA]</scope>
    <source>
        <strain evidence="2">KCTC 32141</strain>
    </source>
</reference>
<evidence type="ECO:0008006" key="3">
    <source>
        <dbReference type="Google" id="ProtNLM"/>
    </source>
</evidence>
<proteinExistence type="predicted"/>
<keyword evidence="2" id="KW-1185">Reference proteome</keyword>
<gene>
    <name evidence="1" type="ORF">ACFS5M_12515</name>
</gene>
<evidence type="ECO:0000313" key="1">
    <source>
        <dbReference type="EMBL" id="MFD2824497.1"/>
    </source>
</evidence>
<dbReference type="RefSeq" id="WP_183490046.1">
    <property type="nucleotide sequence ID" value="NZ_JBHUOV010000011.1"/>
</dbReference>
<evidence type="ECO:0000313" key="2">
    <source>
        <dbReference type="Proteomes" id="UP001597533"/>
    </source>
</evidence>
<name>A0ABW5WRH8_9FLAO</name>
<comment type="caution">
    <text evidence="1">The sequence shown here is derived from an EMBL/GenBank/DDBJ whole genome shotgun (WGS) entry which is preliminary data.</text>
</comment>
<accession>A0ABW5WRH8</accession>
<protein>
    <recommendedName>
        <fullName evidence="3">Phage protein</fullName>
    </recommendedName>
</protein>
<dbReference type="EMBL" id="JBHUOV010000011">
    <property type="protein sequence ID" value="MFD2824497.1"/>
    <property type="molecule type" value="Genomic_DNA"/>
</dbReference>